<dbReference type="OrthoDB" id="9805976at2"/>
<dbReference type="Gene3D" id="3.40.50.360">
    <property type="match status" value="1"/>
</dbReference>
<evidence type="ECO:0000256" key="1">
    <source>
        <dbReference type="ARBA" id="ARBA00022643"/>
    </source>
</evidence>
<proteinExistence type="predicted"/>
<reference evidence="3 4" key="1">
    <citation type="submission" date="2019-05" db="EMBL/GenBank/DDBJ databases">
        <title>Genome sequences of Thalassotalea litorea 1K03283.</title>
        <authorList>
            <person name="Zhang D."/>
        </authorList>
    </citation>
    <scope>NUCLEOTIDE SEQUENCE [LARGE SCALE GENOMIC DNA]</scope>
    <source>
        <strain evidence="3 4">MCCC 1K03283</strain>
    </source>
</reference>
<keyword evidence="1" id="KW-0288">FMN</keyword>
<keyword evidence="1" id="KW-0285">Flavoprotein</keyword>
<dbReference type="AlphaFoldDB" id="A0A5R9IUD0"/>
<feature type="domain" description="NADPH-dependent FMN reductase-like" evidence="2">
    <location>
        <begin position="8"/>
        <end position="81"/>
    </location>
</feature>
<gene>
    <name evidence="3" type="ORF">FE810_04515</name>
</gene>
<protein>
    <recommendedName>
        <fullName evidence="2">NADPH-dependent FMN reductase-like domain-containing protein</fullName>
    </recommendedName>
</protein>
<keyword evidence="4" id="KW-1185">Reference proteome</keyword>
<evidence type="ECO:0000259" key="2">
    <source>
        <dbReference type="Pfam" id="PF03358"/>
    </source>
</evidence>
<dbReference type="RefSeq" id="WP_138318841.1">
    <property type="nucleotide sequence ID" value="NZ_VCBC01000004.1"/>
</dbReference>
<dbReference type="Pfam" id="PF03358">
    <property type="entry name" value="FMN_red"/>
    <property type="match status" value="1"/>
</dbReference>
<name>A0A5R9IUD0_9GAMM</name>
<accession>A0A5R9IUD0</accession>
<comment type="caution">
    <text evidence="3">The sequence shown here is derived from an EMBL/GenBank/DDBJ whole genome shotgun (WGS) entry which is preliminary data.</text>
</comment>
<dbReference type="Proteomes" id="UP000307790">
    <property type="component" value="Unassembled WGS sequence"/>
</dbReference>
<evidence type="ECO:0000313" key="3">
    <source>
        <dbReference type="EMBL" id="TLU66776.1"/>
    </source>
</evidence>
<dbReference type="InterPro" id="IPR029039">
    <property type="entry name" value="Flavoprotein-like_sf"/>
</dbReference>
<sequence length="107" mass="12477">MNNENNSVILMASSRANGNTASLANRVAEQTGAFVIDLNQYCIHPYRYEKQAQNHRPIDEFMPLIDVLLQYPKILFASPVYLYYWRKVMTWFQSAALKKCFQKHSNT</sequence>
<dbReference type="InterPro" id="IPR005025">
    <property type="entry name" value="FMN_Rdtase-like_dom"/>
</dbReference>
<dbReference type="SUPFAM" id="SSF52218">
    <property type="entry name" value="Flavoproteins"/>
    <property type="match status" value="1"/>
</dbReference>
<dbReference type="GO" id="GO:0016491">
    <property type="term" value="F:oxidoreductase activity"/>
    <property type="evidence" value="ECO:0007669"/>
    <property type="project" value="InterPro"/>
</dbReference>
<evidence type="ECO:0000313" key="4">
    <source>
        <dbReference type="Proteomes" id="UP000307790"/>
    </source>
</evidence>
<dbReference type="EMBL" id="VCBC01000004">
    <property type="protein sequence ID" value="TLU66776.1"/>
    <property type="molecule type" value="Genomic_DNA"/>
</dbReference>
<organism evidence="3 4">
    <name type="scientific">Thalassotalea litorea</name>
    <dbReference type="NCBI Taxonomy" id="2020715"/>
    <lineage>
        <taxon>Bacteria</taxon>
        <taxon>Pseudomonadati</taxon>
        <taxon>Pseudomonadota</taxon>
        <taxon>Gammaproteobacteria</taxon>
        <taxon>Alteromonadales</taxon>
        <taxon>Colwelliaceae</taxon>
        <taxon>Thalassotalea</taxon>
    </lineage>
</organism>